<reference evidence="7" key="1">
    <citation type="journal article" date="2011" name="PLoS Biol.">
        <title>Gene gain and loss during evolution of obligate parasitism in the white rust pathogen of Arabidopsis thaliana.</title>
        <authorList>
            <person name="Kemen E."/>
            <person name="Gardiner A."/>
            <person name="Schultz-Larsen T."/>
            <person name="Kemen A.C."/>
            <person name="Balmuth A.L."/>
            <person name="Robert-Seilaniantz A."/>
            <person name="Bailey K."/>
            <person name="Holub E."/>
            <person name="Studholme D.J."/>
            <person name="Maclean D."/>
            <person name="Jones J.D."/>
        </authorList>
    </citation>
    <scope>NUCLEOTIDE SEQUENCE</scope>
</reference>
<feature type="domain" description="PI3K/PI4K catalytic" evidence="6">
    <location>
        <begin position="844"/>
        <end position="1115"/>
    </location>
</feature>
<dbReference type="PROSITE" id="PS00916">
    <property type="entry name" value="PI3_4_KINASE_2"/>
    <property type="match status" value="1"/>
</dbReference>
<dbReference type="PANTHER" id="PTHR10048:SF22">
    <property type="entry name" value="PHOSPHATIDYLINOSITOL 4-KINASE BETA"/>
    <property type="match status" value="1"/>
</dbReference>
<dbReference type="InterPro" id="IPR001849">
    <property type="entry name" value="PH_domain"/>
</dbReference>
<dbReference type="InterPro" id="IPR000403">
    <property type="entry name" value="PI3/4_kinase_cat_dom"/>
</dbReference>
<evidence type="ECO:0000256" key="3">
    <source>
        <dbReference type="ARBA" id="ARBA00022679"/>
    </source>
</evidence>
<dbReference type="CDD" id="cd05168">
    <property type="entry name" value="PI4Kc_III_beta"/>
    <property type="match status" value="1"/>
</dbReference>
<dbReference type="Gene3D" id="2.30.29.30">
    <property type="entry name" value="Pleckstrin-homology domain (PH domain)/Phosphotyrosine-binding domain (PTB)"/>
    <property type="match status" value="1"/>
</dbReference>
<dbReference type="InterPro" id="IPR057754">
    <property type="entry name" value="PI4-kinase_beta/PIK1_cat"/>
</dbReference>
<keyword evidence="3" id="KW-0808">Transferase</keyword>
<dbReference type="HOGENOM" id="CLU_002446_3_1_1"/>
<dbReference type="PROSITE" id="PS50290">
    <property type="entry name" value="PI3_4_KINASE_3"/>
    <property type="match status" value="1"/>
</dbReference>
<dbReference type="InterPro" id="IPR011011">
    <property type="entry name" value="Znf_FYVE_PHD"/>
</dbReference>
<evidence type="ECO:0000256" key="1">
    <source>
        <dbReference type="ARBA" id="ARBA00001686"/>
    </source>
</evidence>
<dbReference type="InterPro" id="IPR011009">
    <property type="entry name" value="Kinase-like_dom_sf"/>
</dbReference>
<dbReference type="GO" id="GO:0004430">
    <property type="term" value="F:1-phosphatidylinositol 4-kinase activity"/>
    <property type="evidence" value="ECO:0007669"/>
    <property type="project" value="UniProtKB-EC"/>
</dbReference>
<protein>
    <recommendedName>
        <fullName evidence="2">1-phosphatidylinositol 4-kinase</fullName>
        <ecNumber evidence="2">2.7.1.67</ecNumber>
    </recommendedName>
</protein>
<dbReference type="Gene3D" id="3.30.1010.10">
    <property type="entry name" value="Phosphatidylinositol 3-kinase Catalytic Subunit, Chain A, domain 4"/>
    <property type="match status" value="1"/>
</dbReference>
<gene>
    <name evidence="7" type="primary">AlNc14C154G7599</name>
    <name evidence="7" type="ORF">ALNC14_085670</name>
</gene>
<dbReference type="InterPro" id="IPR011993">
    <property type="entry name" value="PH-like_dom_sf"/>
</dbReference>
<feature type="domain" description="PH" evidence="5">
    <location>
        <begin position="5"/>
        <end position="108"/>
    </location>
</feature>
<dbReference type="SMART" id="SM00146">
    <property type="entry name" value="PI3Kc"/>
    <property type="match status" value="1"/>
</dbReference>
<dbReference type="InterPro" id="IPR036940">
    <property type="entry name" value="PI3/4_kinase_cat_sf"/>
</dbReference>
<dbReference type="PANTHER" id="PTHR10048">
    <property type="entry name" value="PHOSPHATIDYLINOSITOL KINASE"/>
    <property type="match status" value="1"/>
</dbReference>
<dbReference type="GO" id="GO:0048015">
    <property type="term" value="P:phosphatidylinositol-mediated signaling"/>
    <property type="evidence" value="ECO:0007669"/>
    <property type="project" value="TreeGrafter"/>
</dbReference>
<keyword evidence="4 7" id="KW-0418">Kinase</keyword>
<reference evidence="7" key="2">
    <citation type="submission" date="2011-02" db="EMBL/GenBank/DDBJ databases">
        <authorList>
            <person name="MacLean D."/>
        </authorList>
    </citation>
    <scope>NUCLEOTIDE SEQUENCE</scope>
</reference>
<dbReference type="GO" id="GO:0005737">
    <property type="term" value="C:cytoplasm"/>
    <property type="evidence" value="ECO:0007669"/>
    <property type="project" value="TreeGrafter"/>
</dbReference>
<dbReference type="SUPFAM" id="SSF50729">
    <property type="entry name" value="PH domain-like"/>
    <property type="match status" value="1"/>
</dbReference>
<proteinExistence type="predicted"/>
<dbReference type="GO" id="GO:0016020">
    <property type="term" value="C:membrane"/>
    <property type="evidence" value="ECO:0007669"/>
    <property type="project" value="TreeGrafter"/>
</dbReference>
<dbReference type="FunFam" id="1.10.1070.11:FF:000016">
    <property type="entry name" value="PIK1p Phosphatidylinositol 4-kinase"/>
    <property type="match status" value="1"/>
</dbReference>
<dbReference type="Pfam" id="PF00169">
    <property type="entry name" value="PH"/>
    <property type="match status" value="1"/>
</dbReference>
<evidence type="ECO:0000259" key="6">
    <source>
        <dbReference type="PROSITE" id="PS50290"/>
    </source>
</evidence>
<evidence type="ECO:0000256" key="4">
    <source>
        <dbReference type="ARBA" id="ARBA00022777"/>
    </source>
</evidence>
<dbReference type="CDD" id="cd00821">
    <property type="entry name" value="PH"/>
    <property type="match status" value="1"/>
</dbReference>
<comment type="catalytic activity">
    <reaction evidence="1">
        <text>a 1,2-diacyl-sn-glycero-3-phospho-(1D-myo-inositol) + ATP = a 1,2-diacyl-sn-glycero-3-phospho-(1D-myo-inositol 4-phosphate) + ADP + H(+)</text>
        <dbReference type="Rhea" id="RHEA:19877"/>
        <dbReference type="ChEBI" id="CHEBI:15378"/>
        <dbReference type="ChEBI" id="CHEBI:30616"/>
        <dbReference type="ChEBI" id="CHEBI:57880"/>
        <dbReference type="ChEBI" id="CHEBI:58178"/>
        <dbReference type="ChEBI" id="CHEBI:456216"/>
        <dbReference type="EC" id="2.7.1.67"/>
    </reaction>
</comment>
<dbReference type="EC" id="2.7.1.67" evidence="2"/>
<dbReference type="EMBL" id="FR824199">
    <property type="protein sequence ID" value="CCA22424.1"/>
    <property type="molecule type" value="Genomic_DNA"/>
</dbReference>
<dbReference type="SUPFAM" id="SSF57903">
    <property type="entry name" value="FYVE/PHD zinc finger"/>
    <property type="match status" value="1"/>
</dbReference>
<evidence type="ECO:0000259" key="5">
    <source>
        <dbReference type="PROSITE" id="PS50003"/>
    </source>
</evidence>
<dbReference type="PROSITE" id="PS50003">
    <property type="entry name" value="PH_DOMAIN"/>
    <property type="match status" value="1"/>
</dbReference>
<dbReference type="Pfam" id="PF00454">
    <property type="entry name" value="PI3_PI4_kinase"/>
    <property type="match status" value="1"/>
</dbReference>
<dbReference type="AlphaFoldDB" id="F0WM94"/>
<dbReference type="SMART" id="SM00233">
    <property type="entry name" value="PH"/>
    <property type="match status" value="1"/>
</dbReference>
<evidence type="ECO:0000313" key="7">
    <source>
        <dbReference type="EMBL" id="CCA22424.1"/>
    </source>
</evidence>
<evidence type="ECO:0000256" key="2">
    <source>
        <dbReference type="ARBA" id="ARBA00012169"/>
    </source>
</evidence>
<organism evidence="7">
    <name type="scientific">Albugo laibachii Nc14</name>
    <dbReference type="NCBI Taxonomy" id="890382"/>
    <lineage>
        <taxon>Eukaryota</taxon>
        <taxon>Sar</taxon>
        <taxon>Stramenopiles</taxon>
        <taxon>Oomycota</taxon>
        <taxon>Peronosporomycetes</taxon>
        <taxon>Albuginales</taxon>
        <taxon>Albuginaceae</taxon>
        <taxon>Albugo</taxon>
    </lineage>
</organism>
<dbReference type="InterPro" id="IPR018936">
    <property type="entry name" value="PI3/4_kinase_CS"/>
</dbReference>
<dbReference type="Gene3D" id="1.10.1070.11">
    <property type="entry name" value="Phosphatidylinositol 3-/4-kinase, catalytic domain"/>
    <property type="match status" value="1"/>
</dbReference>
<name>F0WM94_9STRA</name>
<dbReference type="InterPro" id="IPR015433">
    <property type="entry name" value="PI3/4_kinase"/>
</dbReference>
<dbReference type="GO" id="GO:0046854">
    <property type="term" value="P:phosphatidylinositol phosphate biosynthetic process"/>
    <property type="evidence" value="ECO:0007669"/>
    <property type="project" value="InterPro"/>
</dbReference>
<accession>F0WM94</accession>
<dbReference type="SUPFAM" id="SSF56112">
    <property type="entry name" value="Protein kinase-like (PK-like)"/>
    <property type="match status" value="1"/>
</dbReference>
<sequence>MKAPRTSCEGYLTLRTSPSSPPPMLRRYCFLVGTSLYYYSTQEDAYHMQRLKGEVQVLGVQDWDGKGNMHIYQNGFLFATAQNKVFYAYADTAMEKEKWMRAIQMTVETTMTRAVSFEHYRNSLQCTQLLCVKGCNGFSEGNSSASGSGTPKKLICGFSEAQGSPISNSAISDSDAKCRCHYCQLEQVNHASTTPAASSILYKCYNCEELWCEKFTSNKIPLPHRSFYYSKRVCDDCHNAQVYLNYLKATLERLKAGICIYPKPLSSDTPIELIMPKRPMHTEAANIAINMLKVGLINAEECEEILLGDRRYLKNTSEHPEIPLDLKILALHREFRSRGFSVYRAVILLHRHLDSDPLLFKPIVEKLLHFSYTRINQVEFYWPQIVHAYLTVPMFDFEKLFWLDELIISICSRSIHLALLLRWQLQGALEDAFDITASKDMQDKYPRVVRLMVEMEKEVVGVKRIRLAQEDASMRSFKSRLPLPTEEQLVLIESLTEGIMQKRKEAHENIPSRRSKSLDFGRPLSCGSRPASLSIKEEAPASTNSTTAITSENENRFRDFSKFQQHLLTPRDDPSLDIILGTSFLGHEIVDELPPSSLIEEDMVDNQPTTIFGTESFRRMSHSEQSVLGQYFADECNFVEQVTDIAEELRLVSSIPERKRLLPMFLDKIKIPPIAYVPLVKATDPFERIVRIPRNEGTAFSTKARVPIMLIFEVIRGNLFSNSAVFSPISPRPSTPSGMPVNDYPDEEEVDRFMQRESESQESVKDENCKLHEERVMLEGIKLDVPETPSIVDGSLETPCTLTKLGMEMETEAFNALGHAATLSEEVLEREKDRRSDLEAAFGESWSSKRRRLSVESPFGHVTGWDIVSMIGKSNDDLRQEVFSLQLIQKFIEIFKIAKVPIWLKSYRIIATSSSTGLIETLTDAISLDGLKKREGYTSLLHHFEKSYGNVTSSRFLQARKNFIESLAGYSIVCYLLQIKDRHNGNIMLDNEGHLIHIDYGFLLGIAPGGSFSIETAPFKLTAEMVETMGGSDSEGFKEYITLCTRGFLACQQHSDEICDLVDIMSRQSSYPCFVGKDVSYILFKLRSRFKLGASKHDVVAHVLSLIRKSNSNYSTRQYDNFQRMTNGILP</sequence>